<dbReference type="Proteomes" id="UP000886998">
    <property type="component" value="Unassembled WGS sequence"/>
</dbReference>
<protein>
    <submittedName>
        <fullName evidence="2">Uncharacterized protein</fullName>
    </submittedName>
</protein>
<evidence type="ECO:0000313" key="2">
    <source>
        <dbReference type="EMBL" id="GFY59701.1"/>
    </source>
</evidence>
<dbReference type="EMBL" id="BMAV01012748">
    <property type="protein sequence ID" value="GFY59701.1"/>
    <property type="molecule type" value="Genomic_DNA"/>
</dbReference>
<evidence type="ECO:0000313" key="3">
    <source>
        <dbReference type="Proteomes" id="UP000886998"/>
    </source>
</evidence>
<feature type="region of interest" description="Disordered" evidence="1">
    <location>
        <begin position="1"/>
        <end position="41"/>
    </location>
</feature>
<evidence type="ECO:0000256" key="1">
    <source>
        <dbReference type="SAM" id="MobiDB-lite"/>
    </source>
</evidence>
<reference evidence="2" key="1">
    <citation type="submission" date="2020-08" db="EMBL/GenBank/DDBJ databases">
        <title>Multicomponent nature underlies the extraordinary mechanical properties of spider dragline silk.</title>
        <authorList>
            <person name="Kono N."/>
            <person name="Nakamura H."/>
            <person name="Mori M."/>
            <person name="Yoshida Y."/>
            <person name="Ohtoshi R."/>
            <person name="Malay A.D."/>
            <person name="Moran D.A.P."/>
            <person name="Tomita M."/>
            <person name="Numata K."/>
            <person name="Arakawa K."/>
        </authorList>
    </citation>
    <scope>NUCLEOTIDE SEQUENCE</scope>
</reference>
<dbReference type="AlphaFoldDB" id="A0A8X7C6W4"/>
<proteinExistence type="predicted"/>
<name>A0A8X7C6W4_9ARAC</name>
<keyword evidence="3" id="KW-1185">Reference proteome</keyword>
<sequence>MAIADTHIHSLSFPFSKTDTNHHKSSRQQRSGEDGNTSACALDLDRDRNGPIWLGHPRSRACQVTQSGNISGVKYSMQTIERGVLANLKLIFQCKDRKSH</sequence>
<accession>A0A8X7C6W4</accession>
<organism evidence="2 3">
    <name type="scientific">Trichonephila inaurata madagascariensis</name>
    <dbReference type="NCBI Taxonomy" id="2747483"/>
    <lineage>
        <taxon>Eukaryota</taxon>
        <taxon>Metazoa</taxon>
        <taxon>Ecdysozoa</taxon>
        <taxon>Arthropoda</taxon>
        <taxon>Chelicerata</taxon>
        <taxon>Arachnida</taxon>
        <taxon>Araneae</taxon>
        <taxon>Araneomorphae</taxon>
        <taxon>Entelegynae</taxon>
        <taxon>Araneoidea</taxon>
        <taxon>Nephilidae</taxon>
        <taxon>Trichonephila</taxon>
        <taxon>Trichonephila inaurata</taxon>
    </lineage>
</organism>
<dbReference type="OrthoDB" id="10359729at2759"/>
<comment type="caution">
    <text evidence="2">The sequence shown here is derived from an EMBL/GenBank/DDBJ whole genome shotgun (WGS) entry which is preliminary data.</text>
</comment>
<gene>
    <name evidence="2" type="ORF">TNIN_68891</name>
</gene>